<reference evidence="3 4" key="1">
    <citation type="submission" date="2019-05" db="EMBL/GenBank/DDBJ databases">
        <authorList>
            <person name="Lee S.D."/>
        </authorList>
    </citation>
    <scope>NUCLEOTIDE SEQUENCE [LARGE SCALE GENOMIC DNA]</scope>
    <source>
        <strain evidence="3 4">YC2-7</strain>
    </source>
</reference>
<sequence>MPLPWNKGVLRMGINVAEVRKNVDQYLVKDVERMNAVRLAPRPDNGFYGPESLTWELGKKSPLSLVLGIYRGAIEVLFDPRVAESVSTHSVMRTDPITRARRSIMFFQMASFGDSESAIRAGRTLFRVHSHINGMDPITGREYHGTDLEMALWTHALGIVSLAECYGQFGPGLSKSDKDRFAAENVPFAQLVGVDPKDVPLTFEGCREIALGWMPRMALGLKGVRDVDFLMRSPMEPAWPMAVAAPVLRVVATAVSRHLTPDLLEMARFHPSKLTVRLAELTVRAVATAQAKGPLRNAAIPVSPEGWGMMQQAFEADPNLPLADASIREDLHLRVRQAGPGNQYSDNEHSPFVHSQAM</sequence>
<dbReference type="Pfam" id="PF09995">
    <property type="entry name" value="MPAB_Lcp_cat"/>
    <property type="match status" value="1"/>
</dbReference>
<dbReference type="EMBL" id="VCQU01000005">
    <property type="protein sequence ID" value="NMN96405.1"/>
    <property type="molecule type" value="Genomic_DNA"/>
</dbReference>
<name>A0A848KC26_9NOCA</name>
<proteinExistence type="predicted"/>
<accession>A0A848KC26</accession>
<evidence type="ECO:0000313" key="4">
    <source>
        <dbReference type="Proteomes" id="UP000535543"/>
    </source>
</evidence>
<keyword evidence="4" id="KW-1185">Reference proteome</keyword>
<dbReference type="InterPro" id="IPR018713">
    <property type="entry name" value="MPAB/Lcp_cat_dom"/>
</dbReference>
<feature type="domain" description="ER-bound oxygenase mpaB/mpaB'/Rubber oxygenase catalytic" evidence="2">
    <location>
        <begin position="55"/>
        <end position="287"/>
    </location>
</feature>
<dbReference type="Proteomes" id="UP000535543">
    <property type="component" value="Unassembled WGS sequence"/>
</dbReference>
<dbReference type="PANTHER" id="PTHR36151:SF3">
    <property type="entry name" value="ER-BOUND OXYGENASE MPAB_MPAB'_RUBBER OXYGENASE CATALYTIC DOMAIN-CONTAINING PROTEIN"/>
    <property type="match status" value="1"/>
</dbReference>
<comment type="caution">
    <text evidence="3">The sequence shown here is derived from an EMBL/GenBank/DDBJ whole genome shotgun (WGS) entry which is preliminary data.</text>
</comment>
<protein>
    <submittedName>
        <fullName evidence="3">DUF2236 domain-containing protein</fullName>
    </submittedName>
</protein>
<gene>
    <name evidence="3" type="ORF">FGL95_15295</name>
</gene>
<feature type="region of interest" description="Disordered" evidence="1">
    <location>
        <begin position="338"/>
        <end position="358"/>
    </location>
</feature>
<reference evidence="3 4" key="2">
    <citation type="submission" date="2020-06" db="EMBL/GenBank/DDBJ databases">
        <title>Antribacter stalactiti gen. nov., sp. nov., a new member of the family Nacardiaceae isolated from a cave.</title>
        <authorList>
            <person name="Kim I.S."/>
        </authorList>
    </citation>
    <scope>NUCLEOTIDE SEQUENCE [LARGE SCALE GENOMIC DNA]</scope>
    <source>
        <strain evidence="3 4">YC2-7</strain>
    </source>
</reference>
<dbReference type="AlphaFoldDB" id="A0A848KC26"/>
<evidence type="ECO:0000256" key="1">
    <source>
        <dbReference type="SAM" id="MobiDB-lite"/>
    </source>
</evidence>
<evidence type="ECO:0000313" key="3">
    <source>
        <dbReference type="EMBL" id="NMN96405.1"/>
    </source>
</evidence>
<dbReference type="PANTHER" id="PTHR36151">
    <property type="entry name" value="BLR2777 PROTEIN"/>
    <property type="match status" value="1"/>
</dbReference>
<organism evidence="3 4">
    <name type="scientific">Antrihabitans stalactiti</name>
    <dbReference type="NCBI Taxonomy" id="2584121"/>
    <lineage>
        <taxon>Bacteria</taxon>
        <taxon>Bacillati</taxon>
        <taxon>Actinomycetota</taxon>
        <taxon>Actinomycetes</taxon>
        <taxon>Mycobacteriales</taxon>
        <taxon>Nocardiaceae</taxon>
        <taxon>Antrihabitans</taxon>
    </lineage>
</organism>
<evidence type="ECO:0000259" key="2">
    <source>
        <dbReference type="Pfam" id="PF09995"/>
    </source>
</evidence>
<dbReference type="GO" id="GO:0016491">
    <property type="term" value="F:oxidoreductase activity"/>
    <property type="evidence" value="ECO:0007669"/>
    <property type="project" value="InterPro"/>
</dbReference>